<organism evidence="2 3">
    <name type="scientific">Actinocrispum wychmicini</name>
    <dbReference type="NCBI Taxonomy" id="1213861"/>
    <lineage>
        <taxon>Bacteria</taxon>
        <taxon>Bacillati</taxon>
        <taxon>Actinomycetota</taxon>
        <taxon>Actinomycetes</taxon>
        <taxon>Pseudonocardiales</taxon>
        <taxon>Pseudonocardiaceae</taxon>
        <taxon>Actinocrispum</taxon>
    </lineage>
</organism>
<evidence type="ECO:0000259" key="1">
    <source>
        <dbReference type="Pfam" id="PF08241"/>
    </source>
</evidence>
<keyword evidence="3" id="KW-1185">Reference proteome</keyword>
<keyword evidence="2" id="KW-0808">Transferase</keyword>
<dbReference type="AlphaFoldDB" id="A0A4R2JGM8"/>
<dbReference type="InterPro" id="IPR029063">
    <property type="entry name" value="SAM-dependent_MTases_sf"/>
</dbReference>
<dbReference type="Pfam" id="PF08241">
    <property type="entry name" value="Methyltransf_11"/>
    <property type="match status" value="1"/>
</dbReference>
<evidence type="ECO:0000313" key="2">
    <source>
        <dbReference type="EMBL" id="TCO56058.1"/>
    </source>
</evidence>
<dbReference type="PANTHER" id="PTHR42912">
    <property type="entry name" value="METHYLTRANSFERASE"/>
    <property type="match status" value="1"/>
</dbReference>
<dbReference type="EMBL" id="SLWS01000007">
    <property type="protein sequence ID" value="TCO56058.1"/>
    <property type="molecule type" value="Genomic_DNA"/>
</dbReference>
<feature type="domain" description="Methyltransferase type 11" evidence="1">
    <location>
        <begin position="38"/>
        <end position="132"/>
    </location>
</feature>
<proteinExistence type="predicted"/>
<comment type="caution">
    <text evidence="2">The sequence shown here is derived from an EMBL/GenBank/DDBJ whole genome shotgun (WGS) entry which is preliminary data.</text>
</comment>
<dbReference type="Proteomes" id="UP000295680">
    <property type="component" value="Unassembled WGS sequence"/>
</dbReference>
<keyword evidence="2" id="KW-0489">Methyltransferase</keyword>
<dbReference type="InterPro" id="IPR013216">
    <property type="entry name" value="Methyltransf_11"/>
</dbReference>
<dbReference type="RefSeq" id="WP_132122347.1">
    <property type="nucleotide sequence ID" value="NZ_SLWS01000007.1"/>
</dbReference>
<dbReference type="SUPFAM" id="SSF53335">
    <property type="entry name" value="S-adenosyl-L-methionine-dependent methyltransferases"/>
    <property type="match status" value="1"/>
</dbReference>
<protein>
    <submittedName>
        <fullName evidence="2">Ubiquinone/menaquinone biosynthesis C-methylase UbiE</fullName>
    </submittedName>
</protein>
<dbReference type="CDD" id="cd02440">
    <property type="entry name" value="AdoMet_MTases"/>
    <property type="match status" value="1"/>
</dbReference>
<sequence length="259" mass="27562">MNTVDWSMGRFEQIAPQLLPAARAALDLIALKPGTHLVDIGCGTGNAALLAAQEPGVLVTGVDPAPRLLEIARRGVERLDVKFVQGDAAAIPLPDASADVVMSVFGVIFAADPVAAAADMARVATSDGQIVFTAWLPGGLINAVSGVFMEAVAKATGGPPGPMFAWHDEATVRELLRPHGFDVRLHERELTFTAASVADYWQNQVLDHPFALAFGPLLRQHDLQTDAQERAIALLTEGNENPAAFQATARYVLVTARRQ</sequence>
<dbReference type="OrthoDB" id="7032234at2"/>
<gene>
    <name evidence="2" type="ORF">EV192_107483</name>
</gene>
<dbReference type="InterPro" id="IPR050508">
    <property type="entry name" value="Methyltransf_Superfamily"/>
</dbReference>
<reference evidence="2 3" key="1">
    <citation type="submission" date="2019-03" db="EMBL/GenBank/DDBJ databases">
        <title>Genomic Encyclopedia of Type Strains, Phase IV (KMG-IV): sequencing the most valuable type-strain genomes for metagenomic binning, comparative biology and taxonomic classification.</title>
        <authorList>
            <person name="Goeker M."/>
        </authorList>
    </citation>
    <scope>NUCLEOTIDE SEQUENCE [LARGE SCALE GENOMIC DNA]</scope>
    <source>
        <strain evidence="2 3">DSM 45934</strain>
    </source>
</reference>
<accession>A0A4R2JGM8</accession>
<dbReference type="GO" id="GO:0008757">
    <property type="term" value="F:S-adenosylmethionine-dependent methyltransferase activity"/>
    <property type="evidence" value="ECO:0007669"/>
    <property type="project" value="InterPro"/>
</dbReference>
<keyword evidence="2" id="KW-0830">Ubiquinone</keyword>
<dbReference type="Gene3D" id="3.40.50.150">
    <property type="entry name" value="Vaccinia Virus protein VP39"/>
    <property type="match status" value="1"/>
</dbReference>
<evidence type="ECO:0000313" key="3">
    <source>
        <dbReference type="Proteomes" id="UP000295680"/>
    </source>
</evidence>
<name>A0A4R2JGM8_9PSEU</name>
<dbReference type="GO" id="GO:0032259">
    <property type="term" value="P:methylation"/>
    <property type="evidence" value="ECO:0007669"/>
    <property type="project" value="UniProtKB-KW"/>
</dbReference>